<keyword evidence="4 9" id="KW-0547">Nucleotide-binding</keyword>
<gene>
    <name evidence="12" type="ORF">N7469_001898</name>
</gene>
<dbReference type="InterPro" id="IPR011009">
    <property type="entry name" value="Kinase-like_dom_sf"/>
</dbReference>
<dbReference type="PANTHER" id="PTHR47634:SF9">
    <property type="entry name" value="PROTEIN KINASE DOMAIN-CONTAINING PROTEIN-RELATED"/>
    <property type="match status" value="1"/>
</dbReference>
<dbReference type="GO" id="GO:0050684">
    <property type="term" value="P:regulation of mRNA processing"/>
    <property type="evidence" value="ECO:0007669"/>
    <property type="project" value="TreeGrafter"/>
</dbReference>
<evidence type="ECO:0000313" key="13">
    <source>
        <dbReference type="Proteomes" id="UP001147733"/>
    </source>
</evidence>
<evidence type="ECO:0000256" key="8">
    <source>
        <dbReference type="ARBA" id="ARBA00048679"/>
    </source>
</evidence>
<evidence type="ECO:0000256" key="5">
    <source>
        <dbReference type="ARBA" id="ARBA00022777"/>
    </source>
</evidence>
<dbReference type="Gene3D" id="3.30.200.20">
    <property type="entry name" value="Phosphorylase Kinase, domain 1"/>
    <property type="match status" value="1"/>
</dbReference>
<protein>
    <recommendedName>
        <fullName evidence="1">non-specific serine/threonine protein kinase</fullName>
        <ecNumber evidence="1">2.7.11.1</ecNumber>
    </recommendedName>
</protein>
<dbReference type="Gene3D" id="1.10.510.10">
    <property type="entry name" value="Transferase(Phosphotransferase) domain 1"/>
    <property type="match status" value="1"/>
</dbReference>
<evidence type="ECO:0000313" key="12">
    <source>
        <dbReference type="EMBL" id="KAJ5240307.1"/>
    </source>
</evidence>
<evidence type="ECO:0000256" key="7">
    <source>
        <dbReference type="ARBA" id="ARBA00047899"/>
    </source>
</evidence>
<dbReference type="PROSITE" id="PS00107">
    <property type="entry name" value="PROTEIN_KINASE_ATP"/>
    <property type="match status" value="1"/>
</dbReference>
<name>A0A9W9TT71_PENCI</name>
<sequence>MSTFSPLNAKTHGDTHGTSESQSSSIRPGKTQYRLIEYVEDLERYRPGGYHPLKVGDDLNDGRYRLVDKLGYGGYSTIWLARDLHMARYVAVKVITADASLNASEASLLCSLNKSPSKPGREIIPPLIEQFWAIGPNGKHRCLVTLPARMSLFDAKEASTFRLFRPKVAQSIIAQLIRGVAFLHSEDIVHGDLHLGNILIPFPEAIDRFPTSELYKKFGEPEPEAVIRIDGNPLSEGVPANVYIPGWFGTCSDDIVLGEEKIIISDFGESFNPHKTLRLSTKTLPILQPPEARFSDEPLSFASDIWTLACTIWEIFGQRPLFEAFYATADRVTAEQVDVLGILPPEWWKNWKRRLEWFNEDGELNLKPGSSWGQDGMRRTWENRFGYCIQGPRAEAGLETVTEQEKRAFEMMIRSMLVFRPNERATAEQVLHSEWMKGWGQPALEESRALLNQ</sequence>
<keyword evidence="3" id="KW-0808">Transferase</keyword>
<evidence type="ECO:0000256" key="3">
    <source>
        <dbReference type="ARBA" id="ARBA00022679"/>
    </source>
</evidence>
<keyword evidence="2" id="KW-0723">Serine/threonine-protein kinase</keyword>
<feature type="region of interest" description="Disordered" evidence="10">
    <location>
        <begin position="1"/>
        <end position="29"/>
    </location>
</feature>
<dbReference type="InterPro" id="IPR017441">
    <property type="entry name" value="Protein_kinase_ATP_BS"/>
</dbReference>
<dbReference type="InterPro" id="IPR051334">
    <property type="entry name" value="SRPK"/>
</dbReference>
<accession>A0A9W9TT71</accession>
<dbReference type="AlphaFoldDB" id="A0A9W9TT71"/>
<dbReference type="OrthoDB" id="5979581at2759"/>
<evidence type="ECO:0000256" key="6">
    <source>
        <dbReference type="ARBA" id="ARBA00022840"/>
    </source>
</evidence>
<evidence type="ECO:0000256" key="9">
    <source>
        <dbReference type="PROSITE-ProRule" id="PRU10141"/>
    </source>
</evidence>
<evidence type="ECO:0000256" key="2">
    <source>
        <dbReference type="ARBA" id="ARBA00022527"/>
    </source>
</evidence>
<dbReference type="SUPFAM" id="SSF56112">
    <property type="entry name" value="Protein kinase-like (PK-like)"/>
    <property type="match status" value="1"/>
</dbReference>
<dbReference type="GO" id="GO:0005524">
    <property type="term" value="F:ATP binding"/>
    <property type="evidence" value="ECO:0007669"/>
    <property type="project" value="UniProtKB-UniRule"/>
</dbReference>
<comment type="caution">
    <text evidence="12">The sequence shown here is derived from an EMBL/GenBank/DDBJ whole genome shotgun (WGS) entry which is preliminary data.</text>
</comment>
<reference evidence="12" key="2">
    <citation type="journal article" date="2023" name="IMA Fungus">
        <title>Comparative genomic study of the Penicillium genus elucidates a diverse pangenome and 15 lateral gene transfer events.</title>
        <authorList>
            <person name="Petersen C."/>
            <person name="Sorensen T."/>
            <person name="Nielsen M.R."/>
            <person name="Sondergaard T.E."/>
            <person name="Sorensen J.L."/>
            <person name="Fitzpatrick D.A."/>
            <person name="Frisvad J.C."/>
            <person name="Nielsen K.L."/>
        </authorList>
    </citation>
    <scope>NUCLEOTIDE SEQUENCE</scope>
    <source>
        <strain evidence="12">IBT 23319</strain>
    </source>
</reference>
<dbReference type="PANTHER" id="PTHR47634">
    <property type="entry name" value="PROTEIN KINASE DOMAIN-CONTAINING PROTEIN-RELATED"/>
    <property type="match status" value="1"/>
</dbReference>
<evidence type="ECO:0000256" key="1">
    <source>
        <dbReference type="ARBA" id="ARBA00012513"/>
    </source>
</evidence>
<keyword evidence="5" id="KW-0418">Kinase</keyword>
<reference evidence="12" key="1">
    <citation type="submission" date="2022-11" db="EMBL/GenBank/DDBJ databases">
        <authorList>
            <person name="Petersen C."/>
        </authorList>
    </citation>
    <scope>NUCLEOTIDE SEQUENCE</scope>
    <source>
        <strain evidence="12">IBT 23319</strain>
    </source>
</reference>
<keyword evidence="13" id="KW-1185">Reference proteome</keyword>
<feature type="domain" description="Protein kinase" evidence="11">
    <location>
        <begin position="64"/>
        <end position="436"/>
    </location>
</feature>
<dbReference type="GO" id="GO:0004674">
    <property type="term" value="F:protein serine/threonine kinase activity"/>
    <property type="evidence" value="ECO:0007669"/>
    <property type="project" value="UniProtKB-KW"/>
</dbReference>
<organism evidence="12 13">
    <name type="scientific">Penicillium citrinum</name>
    <dbReference type="NCBI Taxonomy" id="5077"/>
    <lineage>
        <taxon>Eukaryota</taxon>
        <taxon>Fungi</taxon>
        <taxon>Dikarya</taxon>
        <taxon>Ascomycota</taxon>
        <taxon>Pezizomycotina</taxon>
        <taxon>Eurotiomycetes</taxon>
        <taxon>Eurotiomycetidae</taxon>
        <taxon>Eurotiales</taxon>
        <taxon>Aspergillaceae</taxon>
        <taxon>Penicillium</taxon>
    </lineage>
</organism>
<dbReference type="GO" id="GO:0000245">
    <property type="term" value="P:spliceosomal complex assembly"/>
    <property type="evidence" value="ECO:0007669"/>
    <property type="project" value="TreeGrafter"/>
</dbReference>
<dbReference type="RefSeq" id="XP_056503312.1">
    <property type="nucleotide sequence ID" value="XM_056640818.1"/>
</dbReference>
<dbReference type="SMART" id="SM00220">
    <property type="entry name" value="S_TKc"/>
    <property type="match status" value="1"/>
</dbReference>
<evidence type="ECO:0000256" key="4">
    <source>
        <dbReference type="ARBA" id="ARBA00022741"/>
    </source>
</evidence>
<dbReference type="InterPro" id="IPR000719">
    <property type="entry name" value="Prot_kinase_dom"/>
</dbReference>
<comment type="catalytic activity">
    <reaction evidence="7">
        <text>L-threonyl-[protein] + ATP = O-phospho-L-threonyl-[protein] + ADP + H(+)</text>
        <dbReference type="Rhea" id="RHEA:46608"/>
        <dbReference type="Rhea" id="RHEA-COMP:11060"/>
        <dbReference type="Rhea" id="RHEA-COMP:11605"/>
        <dbReference type="ChEBI" id="CHEBI:15378"/>
        <dbReference type="ChEBI" id="CHEBI:30013"/>
        <dbReference type="ChEBI" id="CHEBI:30616"/>
        <dbReference type="ChEBI" id="CHEBI:61977"/>
        <dbReference type="ChEBI" id="CHEBI:456216"/>
        <dbReference type="EC" id="2.7.11.1"/>
    </reaction>
</comment>
<evidence type="ECO:0000259" key="11">
    <source>
        <dbReference type="PROSITE" id="PS50011"/>
    </source>
</evidence>
<evidence type="ECO:0000256" key="10">
    <source>
        <dbReference type="SAM" id="MobiDB-lite"/>
    </source>
</evidence>
<dbReference type="EMBL" id="JAPQKT010000002">
    <property type="protein sequence ID" value="KAJ5240307.1"/>
    <property type="molecule type" value="Genomic_DNA"/>
</dbReference>
<feature type="binding site" evidence="9">
    <location>
        <position position="93"/>
    </location>
    <ligand>
        <name>ATP</name>
        <dbReference type="ChEBI" id="CHEBI:30616"/>
    </ligand>
</feature>
<comment type="catalytic activity">
    <reaction evidence="8">
        <text>L-seryl-[protein] + ATP = O-phospho-L-seryl-[protein] + ADP + H(+)</text>
        <dbReference type="Rhea" id="RHEA:17989"/>
        <dbReference type="Rhea" id="RHEA-COMP:9863"/>
        <dbReference type="Rhea" id="RHEA-COMP:11604"/>
        <dbReference type="ChEBI" id="CHEBI:15378"/>
        <dbReference type="ChEBI" id="CHEBI:29999"/>
        <dbReference type="ChEBI" id="CHEBI:30616"/>
        <dbReference type="ChEBI" id="CHEBI:83421"/>
        <dbReference type="ChEBI" id="CHEBI:456216"/>
        <dbReference type="EC" id="2.7.11.1"/>
    </reaction>
</comment>
<proteinExistence type="predicted"/>
<dbReference type="Proteomes" id="UP001147733">
    <property type="component" value="Unassembled WGS sequence"/>
</dbReference>
<dbReference type="EC" id="2.7.11.1" evidence="1"/>
<dbReference type="GeneID" id="81379985"/>
<dbReference type="PROSITE" id="PS50011">
    <property type="entry name" value="PROTEIN_KINASE_DOM"/>
    <property type="match status" value="1"/>
</dbReference>
<dbReference type="Pfam" id="PF00069">
    <property type="entry name" value="Pkinase"/>
    <property type="match status" value="2"/>
</dbReference>
<keyword evidence="6 9" id="KW-0067">ATP-binding</keyword>